<name>A0A1Y2HLY2_9FUNG</name>
<dbReference type="Proteomes" id="UP000193411">
    <property type="component" value="Unassembled WGS sequence"/>
</dbReference>
<dbReference type="EC" id="2.7.7.7" evidence="12"/>
<dbReference type="Gene3D" id="1.10.3200.20">
    <property type="entry name" value="DNA Polymerase alpha, zinc finger"/>
    <property type="match status" value="1"/>
</dbReference>
<comment type="catalytic activity">
    <reaction evidence="12">
        <text>DNA(n) + a 2'-deoxyribonucleoside 5'-triphosphate = DNA(n+1) + diphosphate</text>
        <dbReference type="Rhea" id="RHEA:22508"/>
        <dbReference type="Rhea" id="RHEA-COMP:17339"/>
        <dbReference type="Rhea" id="RHEA-COMP:17340"/>
        <dbReference type="ChEBI" id="CHEBI:33019"/>
        <dbReference type="ChEBI" id="CHEBI:61560"/>
        <dbReference type="ChEBI" id="CHEBI:173112"/>
        <dbReference type="EC" id="2.7.7.7"/>
    </reaction>
</comment>
<keyword evidence="10 12" id="KW-0238">DNA-binding</keyword>
<evidence type="ECO:0000256" key="13">
    <source>
        <dbReference type="SAM" id="MobiDB-lite"/>
    </source>
</evidence>
<reference evidence="17 18" key="1">
    <citation type="submission" date="2016-07" db="EMBL/GenBank/DDBJ databases">
        <title>Pervasive Adenine N6-methylation of Active Genes in Fungi.</title>
        <authorList>
            <consortium name="DOE Joint Genome Institute"/>
            <person name="Mondo S.J."/>
            <person name="Dannebaum R.O."/>
            <person name="Kuo R.C."/>
            <person name="Labutti K."/>
            <person name="Haridas S."/>
            <person name="Kuo A."/>
            <person name="Salamov A."/>
            <person name="Ahrendt S.R."/>
            <person name="Lipzen A."/>
            <person name="Sullivan W."/>
            <person name="Andreopoulos W.B."/>
            <person name="Clum A."/>
            <person name="Lindquist E."/>
            <person name="Daum C."/>
            <person name="Ramamoorthy G.K."/>
            <person name="Gryganskyi A."/>
            <person name="Culley D."/>
            <person name="Magnuson J.K."/>
            <person name="James T.Y."/>
            <person name="O'Malley M.A."/>
            <person name="Stajich J.E."/>
            <person name="Spatafora J.W."/>
            <person name="Visel A."/>
            <person name="Grigoriev I.V."/>
        </authorList>
    </citation>
    <scope>NUCLEOTIDE SEQUENCE [LARGE SCALE GENOMIC DNA]</scope>
    <source>
        <strain evidence="17 18">PL171</strain>
    </source>
</reference>
<evidence type="ECO:0000256" key="9">
    <source>
        <dbReference type="ARBA" id="ARBA00022932"/>
    </source>
</evidence>
<keyword evidence="8" id="KW-0862">Zinc</keyword>
<feature type="region of interest" description="Disordered" evidence="13">
    <location>
        <begin position="1094"/>
        <end position="1116"/>
    </location>
</feature>
<keyword evidence="7" id="KW-0863">Zinc-finger</keyword>
<dbReference type="Pfam" id="PF03104">
    <property type="entry name" value="DNA_pol_B_exo1"/>
    <property type="match status" value="1"/>
</dbReference>
<dbReference type="PANTHER" id="PTHR45861">
    <property type="entry name" value="DNA POLYMERASE ALPHA CATALYTIC SUBUNIT"/>
    <property type="match status" value="1"/>
</dbReference>
<dbReference type="GO" id="GO:0006273">
    <property type="term" value="P:lagging strand elongation"/>
    <property type="evidence" value="ECO:0007669"/>
    <property type="project" value="TreeGrafter"/>
</dbReference>
<dbReference type="SUPFAM" id="SSF56672">
    <property type="entry name" value="DNA/RNA polymerases"/>
    <property type="match status" value="1"/>
</dbReference>
<evidence type="ECO:0000256" key="2">
    <source>
        <dbReference type="ARBA" id="ARBA00005755"/>
    </source>
</evidence>
<proteinExistence type="inferred from homology"/>
<dbReference type="PROSITE" id="PS00116">
    <property type="entry name" value="DNA_POLYMERASE_B"/>
    <property type="match status" value="1"/>
</dbReference>
<organism evidence="17 18">
    <name type="scientific">Catenaria anguillulae PL171</name>
    <dbReference type="NCBI Taxonomy" id="765915"/>
    <lineage>
        <taxon>Eukaryota</taxon>
        <taxon>Fungi</taxon>
        <taxon>Fungi incertae sedis</taxon>
        <taxon>Blastocladiomycota</taxon>
        <taxon>Blastocladiomycetes</taxon>
        <taxon>Blastocladiales</taxon>
        <taxon>Catenariaceae</taxon>
        <taxon>Catenaria</taxon>
    </lineage>
</organism>
<dbReference type="Gene3D" id="3.90.1600.10">
    <property type="entry name" value="Palm domain of DNA polymerase"/>
    <property type="match status" value="1"/>
</dbReference>
<dbReference type="Gene3D" id="3.30.70.2820">
    <property type="match status" value="1"/>
</dbReference>
<dbReference type="InterPro" id="IPR038256">
    <property type="entry name" value="Pol_alpha_znc_sf"/>
</dbReference>
<dbReference type="GO" id="GO:0006272">
    <property type="term" value="P:leading strand elongation"/>
    <property type="evidence" value="ECO:0007669"/>
    <property type="project" value="TreeGrafter"/>
</dbReference>
<dbReference type="GO" id="GO:1902975">
    <property type="term" value="P:mitotic DNA replication initiation"/>
    <property type="evidence" value="ECO:0007669"/>
    <property type="project" value="InterPro"/>
</dbReference>
<dbReference type="OrthoDB" id="6755010at2759"/>
<keyword evidence="9 12" id="KW-0239">DNA-directed DNA polymerase</keyword>
<dbReference type="Gene3D" id="2.40.50.730">
    <property type="match status" value="1"/>
</dbReference>
<keyword evidence="5 12" id="KW-0235">DNA replication</keyword>
<comment type="subcellular location">
    <subcellularLocation>
        <location evidence="1">Nucleus</location>
    </subcellularLocation>
</comment>
<dbReference type="PRINTS" id="PR00106">
    <property type="entry name" value="DNAPOLB"/>
</dbReference>
<evidence type="ECO:0000256" key="12">
    <source>
        <dbReference type="RuleBase" id="RU000442"/>
    </source>
</evidence>
<evidence type="ECO:0000256" key="7">
    <source>
        <dbReference type="ARBA" id="ARBA00022771"/>
    </source>
</evidence>
<keyword evidence="4 12" id="KW-0548">Nucleotidyltransferase</keyword>
<dbReference type="InterPro" id="IPR043502">
    <property type="entry name" value="DNA/RNA_pol_sf"/>
</dbReference>
<dbReference type="InterPro" id="IPR023211">
    <property type="entry name" value="DNA_pol_palm_dom_sf"/>
</dbReference>
<dbReference type="InterPro" id="IPR017964">
    <property type="entry name" value="DNA-dir_DNA_pol_B_CS"/>
</dbReference>
<dbReference type="Gene3D" id="1.10.132.60">
    <property type="entry name" value="DNA polymerase family B, C-terminal domain"/>
    <property type="match status" value="1"/>
</dbReference>
<dbReference type="FunFam" id="3.30.70.2820:FF:000001">
    <property type="entry name" value="DNA polymerase"/>
    <property type="match status" value="1"/>
</dbReference>
<feature type="compositionally biased region" description="Low complexity" evidence="13">
    <location>
        <begin position="1101"/>
        <end position="1114"/>
    </location>
</feature>
<dbReference type="CDD" id="cd05532">
    <property type="entry name" value="POLBc_alpha"/>
    <property type="match status" value="1"/>
</dbReference>
<evidence type="ECO:0000256" key="6">
    <source>
        <dbReference type="ARBA" id="ARBA00022723"/>
    </source>
</evidence>
<evidence type="ECO:0000256" key="10">
    <source>
        <dbReference type="ARBA" id="ARBA00023125"/>
    </source>
</evidence>
<dbReference type="SUPFAM" id="SSF53098">
    <property type="entry name" value="Ribonuclease H-like"/>
    <property type="match status" value="1"/>
</dbReference>
<dbReference type="GO" id="GO:0008270">
    <property type="term" value="F:zinc ion binding"/>
    <property type="evidence" value="ECO:0007669"/>
    <property type="project" value="UniProtKB-KW"/>
</dbReference>
<dbReference type="Pfam" id="PF00136">
    <property type="entry name" value="DNA_pol_B"/>
    <property type="match status" value="1"/>
</dbReference>
<keyword evidence="11" id="KW-0539">Nucleus</keyword>
<evidence type="ECO:0000259" key="15">
    <source>
        <dbReference type="Pfam" id="PF03104"/>
    </source>
</evidence>
<keyword evidence="18" id="KW-1185">Reference proteome</keyword>
<keyword evidence="3 12" id="KW-0808">Transferase</keyword>
<dbReference type="EMBL" id="MCFL01000026">
    <property type="protein sequence ID" value="ORZ34703.1"/>
    <property type="molecule type" value="Genomic_DNA"/>
</dbReference>
<evidence type="ECO:0000256" key="4">
    <source>
        <dbReference type="ARBA" id="ARBA00022695"/>
    </source>
</evidence>
<gene>
    <name evidence="17" type="ORF">BCR44DRAFT_33527</name>
</gene>
<feature type="domain" description="DNA-directed DNA polymerase family B multifunctional" evidence="14">
    <location>
        <begin position="651"/>
        <end position="1153"/>
    </location>
</feature>
<accession>A0A1Y2HLY2</accession>
<feature type="domain" description="Zinc finger DNA-directed DNA polymerase family B alpha" evidence="16">
    <location>
        <begin position="1202"/>
        <end position="1397"/>
    </location>
</feature>
<dbReference type="GO" id="GO:0003688">
    <property type="term" value="F:DNA replication origin binding"/>
    <property type="evidence" value="ECO:0007669"/>
    <property type="project" value="TreeGrafter"/>
</dbReference>
<keyword evidence="6" id="KW-0479">Metal-binding</keyword>
<dbReference type="InterPro" id="IPR042087">
    <property type="entry name" value="DNA_pol_B_thumb"/>
</dbReference>
<evidence type="ECO:0000313" key="18">
    <source>
        <dbReference type="Proteomes" id="UP000193411"/>
    </source>
</evidence>
<dbReference type="InterPro" id="IPR006133">
    <property type="entry name" value="DNA-dir_DNA_pol_B_exonuc"/>
</dbReference>
<dbReference type="CDD" id="cd05776">
    <property type="entry name" value="DNA_polB_alpha_exo"/>
    <property type="match status" value="1"/>
</dbReference>
<dbReference type="GO" id="GO:0000166">
    <property type="term" value="F:nucleotide binding"/>
    <property type="evidence" value="ECO:0007669"/>
    <property type="project" value="InterPro"/>
</dbReference>
<evidence type="ECO:0000256" key="8">
    <source>
        <dbReference type="ARBA" id="ARBA00022833"/>
    </source>
</evidence>
<dbReference type="InterPro" id="IPR006172">
    <property type="entry name" value="DNA-dir_DNA_pol_B"/>
</dbReference>
<evidence type="ECO:0000313" key="17">
    <source>
        <dbReference type="EMBL" id="ORZ34703.1"/>
    </source>
</evidence>
<feature type="domain" description="DNA-directed DNA polymerase family B exonuclease" evidence="15">
    <location>
        <begin position="357"/>
        <end position="586"/>
    </location>
</feature>
<comment type="caution">
    <text evidence="17">The sequence shown here is derived from an EMBL/GenBank/DDBJ whole genome shotgun (WGS) entry which is preliminary data.</text>
</comment>
<evidence type="ECO:0000256" key="1">
    <source>
        <dbReference type="ARBA" id="ARBA00004123"/>
    </source>
</evidence>
<dbReference type="NCBIfam" id="TIGR00592">
    <property type="entry name" value="pol2"/>
    <property type="match status" value="2"/>
</dbReference>
<dbReference type="STRING" id="765915.A0A1Y2HLY2"/>
<dbReference type="Gene3D" id="3.30.420.10">
    <property type="entry name" value="Ribonuclease H-like superfamily/Ribonuclease H"/>
    <property type="match status" value="1"/>
</dbReference>
<dbReference type="GO" id="GO:0003682">
    <property type="term" value="F:chromatin binding"/>
    <property type="evidence" value="ECO:0007669"/>
    <property type="project" value="TreeGrafter"/>
</dbReference>
<dbReference type="InterPro" id="IPR045846">
    <property type="entry name" value="POLBc_alpha"/>
</dbReference>
<feature type="compositionally biased region" description="Low complexity" evidence="13">
    <location>
        <begin position="8"/>
        <end position="19"/>
    </location>
</feature>
<dbReference type="FunFam" id="1.10.287.690:FF:000003">
    <property type="entry name" value="DNA polymerase"/>
    <property type="match status" value="1"/>
</dbReference>
<dbReference type="GO" id="GO:0005658">
    <property type="term" value="C:alpha DNA polymerase:primase complex"/>
    <property type="evidence" value="ECO:0007669"/>
    <property type="project" value="UniProtKB-ARBA"/>
</dbReference>
<dbReference type="GO" id="GO:0003887">
    <property type="term" value="F:DNA-directed DNA polymerase activity"/>
    <property type="evidence" value="ECO:0007669"/>
    <property type="project" value="UniProtKB-KW"/>
</dbReference>
<dbReference type="SMART" id="SM00486">
    <property type="entry name" value="POLBc"/>
    <property type="match status" value="1"/>
</dbReference>
<dbReference type="InterPro" id="IPR012337">
    <property type="entry name" value="RNaseH-like_sf"/>
</dbReference>
<dbReference type="InterPro" id="IPR006134">
    <property type="entry name" value="DNA-dir_DNA_pol_B_multi_dom"/>
</dbReference>
<dbReference type="InterPro" id="IPR036397">
    <property type="entry name" value="RNaseH_sf"/>
</dbReference>
<dbReference type="Pfam" id="PF08996">
    <property type="entry name" value="zf-DNA_Pol"/>
    <property type="match status" value="1"/>
</dbReference>
<dbReference type="GO" id="GO:0003697">
    <property type="term" value="F:single-stranded DNA binding"/>
    <property type="evidence" value="ECO:0007669"/>
    <property type="project" value="TreeGrafter"/>
</dbReference>
<sequence>MDDDDDTSSPFGSSLSTSTPAMFNPVPTKKRRLVPNMLKHANASMPLSSAARGFSSTASSLAYLTTPQQHEDDMDVDQSVSSAARKPATVKSVTATELPSFDDSNMDLGRDFTLPLPSTSGTATLAATSSSALEPTVAASTSASVPTVKEDVLDDPVCPKAAPTVPAVKKISTIKPKAKFTALDVPSFPEMSTMTNVPSAMPASSSSSSTSAIAANVLEPDNSTLRMYYMDAAEVHGTVYLFGKVRSGDKWTSCCAVVKGIERNLFILPRATRHMKPPGSNSAWVPTDEEIGPMDVYQEFDQIRRHNRISKFASKFVERNYAFEVPDVPRTEQWMKVCYGYDEPGLPADLQGETFSHVFGTGTSPLEMLVLKRKLMGPCWIEIANAQVGPPSVSWAKVECAVADPKTIRVVADQSSCGSPPPVTVMTLSIKTMLNAKSQQEVLTVTALTWTASLDNSHAEPSPVSRLVLLRSPLPGMPLSIPPSEAASVTSERAMLGRFLAHVFQQDPDVLVGHNICGFDMDVLSARFKALNLQGHEWSKLGRLRRTVLPVKQSQARTIASGRLLLDTYLAAKEFIGSSKSYSLNYLAEQHLKHVRPDLDHATIRNQFESMPQLRALVQYTVEDCVLVMRLMHKLNAISLYKQLSNICGNVWSRTMIGGRAERNEYLLLHEFHGEKYVVPDKSFGAATHGHGAAGMGKATVGKQVEEAQIGIEDMDEDEDGTPAGMAHVGPEAPATGAGGAGASKNARRKPQYAGGLVLEPKRGFYDSYVLLLDFNSLYPSIIQEYNICFTSVSRTLLDEAGFPPLPDLNPPGILPRLIKTLVDRRKQVKGLMKKASGAEYAQYNIRQLALKLTANSMYGCLGFTFSRFYCKPLAALITRQGREILQSTVDLANNHGMHVIYGDTDSIMIHANTLDPKQVTAMGNKLKDLVNKRYRCLEIEMDGVFERMLLLKKKKYAAVTIEGDLEGPPERISRKMEVKGLDLVRRDWCGLSHHVSEFVLHQLLMSGLPREQVIQEIHGFLERTAEEAREGKVPLDLFVINKGLTKRPREYADAASQPHVQVALAMEARGEVVQVGATVPYVITSAATTAVKTEGAAEHQQQQQQPSLSSSSSIALRARHPADFARDPTLKVDVEWYLGQQVLPPVTRLCAVIEGTDPAQLADKLGLDARHYGMHSYGGGSSGAHGGNADPNDVQPLDAMLTDEERFAHAEKLTLKCSACGPFAVPGFALDLGNNVMEPCWTCPTCRVPVALPSVAAQLATAVRIHVARYEQMWVQCTDEACRHRTHHTRAVRVFGKCPLWPACPNKVALVYSPHQLYRQLAYFASLFDVDRQRKMHAQANADTAATSAAANVSSSGVEIMLKREGVEFMYKKVFGVVDAYLQVNDRTQVDLAQLFGYMRLNKAA</sequence>
<evidence type="ECO:0000259" key="14">
    <source>
        <dbReference type="Pfam" id="PF00136"/>
    </source>
</evidence>
<dbReference type="Gene3D" id="1.10.287.690">
    <property type="entry name" value="Helix hairpin bin"/>
    <property type="match status" value="1"/>
</dbReference>
<dbReference type="InterPro" id="IPR015088">
    <property type="entry name" value="Znf_DNA-dir_DNA_pol_B_alpha"/>
</dbReference>
<evidence type="ECO:0000256" key="5">
    <source>
        <dbReference type="ARBA" id="ARBA00022705"/>
    </source>
</evidence>
<evidence type="ECO:0000256" key="11">
    <source>
        <dbReference type="ARBA" id="ARBA00023242"/>
    </source>
</evidence>
<dbReference type="PANTHER" id="PTHR45861:SF1">
    <property type="entry name" value="DNA POLYMERASE ALPHA CATALYTIC SUBUNIT"/>
    <property type="match status" value="1"/>
</dbReference>
<comment type="similarity">
    <text evidence="2 12">Belongs to the DNA polymerase type-B family.</text>
</comment>
<protein>
    <recommendedName>
        <fullName evidence="12">DNA polymerase</fullName>
        <ecNumber evidence="12">2.7.7.7</ecNumber>
    </recommendedName>
</protein>
<feature type="region of interest" description="Disordered" evidence="13">
    <location>
        <begin position="716"/>
        <end position="747"/>
    </location>
</feature>
<evidence type="ECO:0000259" key="16">
    <source>
        <dbReference type="Pfam" id="PF08996"/>
    </source>
</evidence>
<evidence type="ECO:0000256" key="3">
    <source>
        <dbReference type="ARBA" id="ARBA00022679"/>
    </source>
</evidence>
<feature type="region of interest" description="Disordered" evidence="13">
    <location>
        <begin position="1"/>
        <end position="30"/>
    </location>
</feature>